<proteinExistence type="predicted"/>
<keyword evidence="1" id="KW-0812">Transmembrane</keyword>
<dbReference type="InterPro" id="IPR021529">
    <property type="entry name" value="DUF2798"/>
</dbReference>
<keyword evidence="3" id="KW-1185">Reference proteome</keyword>
<name>A0ABS9K2B7_9RHOO</name>
<evidence type="ECO:0000313" key="3">
    <source>
        <dbReference type="Proteomes" id="UP001165384"/>
    </source>
</evidence>
<gene>
    <name evidence="2" type="ORF">LZ012_10035</name>
</gene>
<comment type="caution">
    <text evidence="2">The sequence shown here is derived from an EMBL/GenBank/DDBJ whole genome shotgun (WGS) entry which is preliminary data.</text>
</comment>
<protein>
    <submittedName>
        <fullName evidence="2">DUF2798 domain-containing protein</fullName>
    </submittedName>
</protein>
<organism evidence="2 3">
    <name type="scientific">Dechloromonas hankyongensis</name>
    <dbReference type="NCBI Taxonomy" id="2908002"/>
    <lineage>
        <taxon>Bacteria</taxon>
        <taxon>Pseudomonadati</taxon>
        <taxon>Pseudomonadota</taxon>
        <taxon>Betaproteobacteria</taxon>
        <taxon>Rhodocyclales</taxon>
        <taxon>Azonexaceae</taxon>
        <taxon>Dechloromonas</taxon>
    </lineage>
</organism>
<evidence type="ECO:0000256" key="1">
    <source>
        <dbReference type="SAM" id="Phobius"/>
    </source>
</evidence>
<keyword evidence="1" id="KW-0472">Membrane</keyword>
<accession>A0ABS9K2B7</accession>
<dbReference type="Pfam" id="PF11391">
    <property type="entry name" value="DUF2798"/>
    <property type="match status" value="1"/>
</dbReference>
<sequence length="61" mass="6712">MAFLMTAFVTWMNLGFPPDYISRWLHAFVVAWPLAVVAAYIAIPISAKATGKIMRALGADQ</sequence>
<reference evidence="2" key="1">
    <citation type="submission" date="2022-01" db="EMBL/GenBank/DDBJ databases">
        <authorList>
            <person name="Jo J.-H."/>
            <person name="Im W.-T."/>
        </authorList>
    </citation>
    <scope>NUCLEOTIDE SEQUENCE</scope>
    <source>
        <strain evidence="2">XY25</strain>
    </source>
</reference>
<dbReference type="Proteomes" id="UP001165384">
    <property type="component" value="Unassembled WGS sequence"/>
</dbReference>
<feature type="transmembrane region" description="Helical" evidence="1">
    <location>
        <begin position="25"/>
        <end position="45"/>
    </location>
</feature>
<evidence type="ECO:0000313" key="2">
    <source>
        <dbReference type="EMBL" id="MCG2577333.1"/>
    </source>
</evidence>
<keyword evidence="1" id="KW-1133">Transmembrane helix</keyword>
<dbReference type="EMBL" id="JAKLTN010000002">
    <property type="protein sequence ID" value="MCG2577333.1"/>
    <property type="molecule type" value="Genomic_DNA"/>
</dbReference>